<feature type="domain" description="NTF2-like N-terminal transpeptidase" evidence="4">
    <location>
        <begin position="67"/>
        <end position="174"/>
    </location>
</feature>
<keyword evidence="2" id="KW-0472">Membrane</keyword>
<feature type="region of interest" description="Disordered" evidence="1">
    <location>
        <begin position="182"/>
        <end position="201"/>
    </location>
</feature>
<dbReference type="FunFam" id="3.40.710.10:FF:000061">
    <property type="entry name" value="Penicillin-binding protein A"/>
    <property type="match status" value="1"/>
</dbReference>
<feature type="domain" description="Penicillin-binding protein transpeptidase" evidence="3">
    <location>
        <begin position="278"/>
        <end position="545"/>
    </location>
</feature>
<evidence type="ECO:0000259" key="3">
    <source>
        <dbReference type="Pfam" id="PF00905"/>
    </source>
</evidence>
<organism evidence="5 6">
    <name type="scientific">Streptomyces evansiae</name>
    <dbReference type="NCBI Taxonomy" id="3075535"/>
    <lineage>
        <taxon>Bacteria</taxon>
        <taxon>Bacillati</taxon>
        <taxon>Actinomycetota</taxon>
        <taxon>Actinomycetes</taxon>
        <taxon>Kitasatosporales</taxon>
        <taxon>Streptomycetaceae</taxon>
        <taxon>Streptomyces</taxon>
    </lineage>
</organism>
<evidence type="ECO:0000313" key="5">
    <source>
        <dbReference type="EMBL" id="MDT0418993.1"/>
    </source>
</evidence>
<evidence type="ECO:0000259" key="4">
    <source>
        <dbReference type="Pfam" id="PF05223"/>
    </source>
</evidence>
<evidence type="ECO:0000256" key="2">
    <source>
        <dbReference type="SAM" id="Phobius"/>
    </source>
</evidence>
<dbReference type="Proteomes" id="UP001183607">
    <property type="component" value="Unassembled WGS sequence"/>
</dbReference>
<reference evidence="6" key="1">
    <citation type="submission" date="2023-07" db="EMBL/GenBank/DDBJ databases">
        <title>30 novel species of actinomycetes from the DSMZ collection.</title>
        <authorList>
            <person name="Nouioui I."/>
        </authorList>
    </citation>
    <scope>NUCLEOTIDE SEQUENCE [LARGE SCALE GENOMIC DNA]</scope>
    <source>
        <strain evidence="6">DSM 41982</strain>
    </source>
</reference>
<dbReference type="SUPFAM" id="SSF56601">
    <property type="entry name" value="beta-lactamase/transpeptidase-like"/>
    <property type="match status" value="1"/>
</dbReference>
<feature type="compositionally biased region" description="Basic and acidic residues" evidence="1">
    <location>
        <begin position="182"/>
        <end position="191"/>
    </location>
</feature>
<keyword evidence="2" id="KW-1133">Transmembrane helix</keyword>
<feature type="transmembrane region" description="Helical" evidence="2">
    <location>
        <begin position="30"/>
        <end position="48"/>
    </location>
</feature>
<accession>A0ABD5EEA8</accession>
<dbReference type="InterPro" id="IPR007887">
    <property type="entry name" value="MecA_N"/>
</dbReference>
<dbReference type="AlphaFoldDB" id="A0ABD5EEA8"/>
<dbReference type="RefSeq" id="WP_093852655.1">
    <property type="nucleotide sequence ID" value="NZ_JAVRER010000060.1"/>
</dbReference>
<dbReference type="InterPro" id="IPR050515">
    <property type="entry name" value="Beta-lactam/transpept"/>
</dbReference>
<dbReference type="PANTHER" id="PTHR30627:SF24">
    <property type="entry name" value="PENICILLIN-BINDING PROTEIN 4B"/>
    <property type="match status" value="1"/>
</dbReference>
<dbReference type="Pfam" id="PF00905">
    <property type="entry name" value="Transpeptidase"/>
    <property type="match status" value="1"/>
</dbReference>
<sequence>MTTHHSTPGPPLAPWEPQGPPRRSRTAVRALLAVVLVLALTALGLYVAKAGPFARPGADGPDPAVAAQARGFLADWSHDRLDAAGARTTHPAEASRILGSFTSGLEITRPRLTAGVPREAEGGAVEVPFTARMPVKGLGTWTYTSRMTLRQAKDGDGGRWLVDWKPGLVHPRLSGVAKFRLDREDTSEPKAKDRHGKPLTSAAAPSLAPVLAQLGAGGAGPRGAIRLVDRTSGEVLRTEARFGAKEATDKVAETTLDSTWQTAAEHALAAEPEDRNASLVALRGDTGEILAVANSPATGFNRAVSGTYAPGSTFKLVTSSALLMKGVVRPDTVVDCPKQLVVGKEFHNVETSFFPDATFRKDFTESCNTAFISLRDKLAPTALGDVAREYYGIGQEWHIGVPSYDGSVPAPKDETEKAASMIGQARLQANPLIMASVTATATTGRFRMPHLVPNPKDTTKTTPLPAQVTTDLRTLMRATVTEGTAHILSDLPGEIGGKTGTAEVSDDAPNNGWMVARRGNVAIACVVEGGVTGSGSAGPILHELLSRVPGDGE</sequence>
<gene>
    <name evidence="5" type="ORF">RM574_26275</name>
</gene>
<proteinExistence type="predicted"/>
<name>A0ABD5EEA8_9ACTN</name>
<feature type="region of interest" description="Disordered" evidence="1">
    <location>
        <begin position="1"/>
        <end position="22"/>
    </location>
</feature>
<protein>
    <submittedName>
        <fullName evidence="5">Penicillin-binding transpeptidase domain-containing protein</fullName>
    </submittedName>
</protein>
<comment type="caution">
    <text evidence="5">The sequence shown here is derived from an EMBL/GenBank/DDBJ whole genome shotgun (WGS) entry which is preliminary data.</text>
</comment>
<evidence type="ECO:0000256" key="1">
    <source>
        <dbReference type="SAM" id="MobiDB-lite"/>
    </source>
</evidence>
<dbReference type="InterPro" id="IPR001460">
    <property type="entry name" value="PCN-bd_Tpept"/>
</dbReference>
<keyword evidence="2" id="KW-0812">Transmembrane</keyword>
<dbReference type="PANTHER" id="PTHR30627">
    <property type="entry name" value="PEPTIDOGLYCAN D,D-TRANSPEPTIDASE"/>
    <property type="match status" value="1"/>
</dbReference>
<dbReference type="EMBL" id="JAVRER010000060">
    <property type="protein sequence ID" value="MDT0418993.1"/>
    <property type="molecule type" value="Genomic_DNA"/>
</dbReference>
<dbReference type="InterPro" id="IPR012338">
    <property type="entry name" value="Beta-lactam/transpept-like"/>
</dbReference>
<feature type="compositionally biased region" description="Pro residues" evidence="1">
    <location>
        <begin position="8"/>
        <end position="20"/>
    </location>
</feature>
<dbReference type="Pfam" id="PF05223">
    <property type="entry name" value="MecA_N"/>
    <property type="match status" value="1"/>
</dbReference>
<evidence type="ECO:0000313" key="6">
    <source>
        <dbReference type="Proteomes" id="UP001183607"/>
    </source>
</evidence>
<dbReference type="Gene3D" id="3.40.710.10">
    <property type="entry name" value="DD-peptidase/beta-lactamase superfamily"/>
    <property type="match status" value="1"/>
</dbReference>